<dbReference type="STRING" id="249408.BOO71_0004852"/>
<name>A0A1U7P0X4_9DEIO</name>
<organism evidence="3 4">
    <name type="scientific">Deinococcus marmoris</name>
    <dbReference type="NCBI Taxonomy" id="249408"/>
    <lineage>
        <taxon>Bacteria</taxon>
        <taxon>Thermotogati</taxon>
        <taxon>Deinococcota</taxon>
        <taxon>Deinococci</taxon>
        <taxon>Deinococcales</taxon>
        <taxon>Deinococcaceae</taxon>
        <taxon>Deinococcus</taxon>
    </lineage>
</organism>
<keyword evidence="4" id="KW-1185">Reference proteome</keyword>
<keyword evidence="1" id="KW-0328">Glycosyltransferase</keyword>
<sequence>MRVVALIDPLWGGHHGGYAVTLAQGLTDQGIQVHIIGPAPFVEEVCRAVPQATGHVLPLFPGSGPDSGPDSGPAYYRLNRVARDRVNLRFLRAALRMAGGLGADTAHLLWLDSFLPPLVAALAGRKNRAMAVRGTLHWAYFLEEFEARRFSQPVHRLLLRTLGALGLRVMMHSRALIRGVQAGELDAVPHPAHPLQFQLEEREQVGQAVRQQMNIPPQATVLLAFGGTRHDKGSDLALEALALLPPHVHLLVAGSAYAFDAEAFRERGERLGLADRLHLHLEYIADEAVEGYFLAADACLLPYRRYFAGQSGPLIIAASLGLPVLAADVGVLAEMVETYSLGALFAPEDPVALARCVQDFDVSAFAPETARFQKDHSPQAFVDAVLQSYLGQAEG</sequence>
<keyword evidence="2 3" id="KW-0808">Transferase</keyword>
<dbReference type="PANTHER" id="PTHR12526">
    <property type="entry name" value="GLYCOSYLTRANSFERASE"/>
    <property type="match status" value="1"/>
</dbReference>
<reference evidence="3 4" key="1">
    <citation type="submission" date="2017-01" db="EMBL/GenBank/DDBJ databases">
        <title>Genome Analysis of Deinococcus marmoris KOPRI26562.</title>
        <authorList>
            <person name="Kim J.H."/>
            <person name="Oh H.-M."/>
        </authorList>
    </citation>
    <scope>NUCLEOTIDE SEQUENCE [LARGE SCALE GENOMIC DNA]</scope>
    <source>
        <strain evidence="3 4">KOPRI26562</strain>
    </source>
</reference>
<dbReference type="PANTHER" id="PTHR12526:SF510">
    <property type="entry name" value="D-INOSITOL 3-PHOSPHATE GLYCOSYLTRANSFERASE"/>
    <property type="match status" value="1"/>
</dbReference>
<dbReference type="Pfam" id="PF13692">
    <property type="entry name" value="Glyco_trans_1_4"/>
    <property type="match status" value="1"/>
</dbReference>
<dbReference type="CDD" id="cd03801">
    <property type="entry name" value="GT4_PimA-like"/>
    <property type="match status" value="1"/>
</dbReference>
<protein>
    <submittedName>
        <fullName evidence="3">Glycosyl transferase, group 1</fullName>
    </submittedName>
</protein>
<evidence type="ECO:0000256" key="2">
    <source>
        <dbReference type="ARBA" id="ARBA00022679"/>
    </source>
</evidence>
<evidence type="ECO:0000313" key="4">
    <source>
        <dbReference type="Proteomes" id="UP000186607"/>
    </source>
</evidence>
<gene>
    <name evidence="3" type="ORF">BOO71_0004852</name>
</gene>
<evidence type="ECO:0000313" key="3">
    <source>
        <dbReference type="EMBL" id="OLV18825.1"/>
    </source>
</evidence>
<dbReference type="Gene3D" id="3.40.50.2000">
    <property type="entry name" value="Glycogen Phosphorylase B"/>
    <property type="match status" value="1"/>
</dbReference>
<evidence type="ECO:0000256" key="1">
    <source>
        <dbReference type="ARBA" id="ARBA00022676"/>
    </source>
</evidence>
<dbReference type="Proteomes" id="UP000186607">
    <property type="component" value="Unassembled WGS sequence"/>
</dbReference>
<dbReference type="GO" id="GO:0016757">
    <property type="term" value="F:glycosyltransferase activity"/>
    <property type="evidence" value="ECO:0007669"/>
    <property type="project" value="UniProtKB-KW"/>
</dbReference>
<dbReference type="SUPFAM" id="SSF53756">
    <property type="entry name" value="UDP-Glycosyltransferase/glycogen phosphorylase"/>
    <property type="match status" value="1"/>
</dbReference>
<dbReference type="AlphaFoldDB" id="A0A1U7P0X4"/>
<dbReference type="EMBL" id="MSTI01000057">
    <property type="protein sequence ID" value="OLV18825.1"/>
    <property type="molecule type" value="Genomic_DNA"/>
</dbReference>
<comment type="caution">
    <text evidence="3">The sequence shown here is derived from an EMBL/GenBank/DDBJ whole genome shotgun (WGS) entry which is preliminary data.</text>
</comment>
<proteinExistence type="predicted"/>
<accession>A0A1U7P0X4</accession>